<dbReference type="InterPro" id="IPR050300">
    <property type="entry name" value="GDXG_lipolytic_enzyme"/>
</dbReference>
<dbReference type="EMBL" id="KE504166">
    <property type="protein sequence ID" value="EPS98365.1"/>
    <property type="molecule type" value="Genomic_DNA"/>
</dbReference>
<dbReference type="eggNOG" id="ENOG502S3DF">
    <property type="taxonomic scope" value="Eukaryota"/>
</dbReference>
<keyword evidence="1" id="KW-0378">Hydrolase</keyword>
<dbReference type="InterPro" id="IPR001375">
    <property type="entry name" value="Peptidase_S9_cat"/>
</dbReference>
<dbReference type="AlphaFoldDB" id="S8F9T3"/>
<keyword evidence="5" id="KW-1185">Reference proteome</keyword>
<dbReference type="OrthoDB" id="19653at2759"/>
<dbReference type="Pfam" id="PF00326">
    <property type="entry name" value="Peptidase_S9"/>
    <property type="match status" value="1"/>
</dbReference>
<dbReference type="PANTHER" id="PTHR48081:SF3">
    <property type="entry name" value="ALPHA_BETA HYDROLASE FOLD-3 DOMAIN-CONTAINING PROTEIN"/>
    <property type="match status" value="1"/>
</dbReference>
<evidence type="ECO:0000256" key="1">
    <source>
        <dbReference type="ARBA" id="ARBA00022801"/>
    </source>
</evidence>
<dbReference type="HOGENOM" id="CLU_012494_9_2_1"/>
<dbReference type="PANTHER" id="PTHR48081">
    <property type="entry name" value="AB HYDROLASE SUPERFAMILY PROTEIN C4A8.06C"/>
    <property type="match status" value="1"/>
</dbReference>
<feature type="domain" description="Peptidase S9 prolyl oligopeptidase catalytic" evidence="2">
    <location>
        <begin position="264"/>
        <end position="310"/>
    </location>
</feature>
<protein>
    <submittedName>
        <fullName evidence="4">Uncharacterized protein</fullName>
    </submittedName>
</protein>
<organism evidence="4 5">
    <name type="scientific">Fomitopsis schrenkii</name>
    <name type="common">Brown rot fungus</name>
    <dbReference type="NCBI Taxonomy" id="2126942"/>
    <lineage>
        <taxon>Eukaryota</taxon>
        <taxon>Fungi</taxon>
        <taxon>Dikarya</taxon>
        <taxon>Basidiomycota</taxon>
        <taxon>Agaricomycotina</taxon>
        <taxon>Agaricomycetes</taxon>
        <taxon>Polyporales</taxon>
        <taxon>Fomitopsis</taxon>
    </lineage>
</organism>
<gene>
    <name evidence="4" type="ORF">FOMPIDRAFT_42267</name>
</gene>
<name>S8F9T3_FOMSC</name>
<dbReference type="Proteomes" id="UP000015241">
    <property type="component" value="Unassembled WGS sequence"/>
</dbReference>
<dbReference type="Gene3D" id="3.40.50.1820">
    <property type="entry name" value="alpha/beta hydrolase"/>
    <property type="match status" value="1"/>
</dbReference>
<dbReference type="InterPro" id="IPR029058">
    <property type="entry name" value="AB_hydrolase_fold"/>
</dbReference>
<accession>S8F9T3</accession>
<sequence>MSKYTITYKRVGDLEIKIDVTVPSSATADSLLPALIYYHGGGLLSGCRTDAFFPIWARDSTLRRGLIFISADYRLSPPFTALDIIDDVKSLFSFLARPTFSREHLPGNVSLDASRLAVIGFSGGAYLARAAGIYAEPKPKAIYSMYGMGGDFLSDHWLATKDAYLMTPGANKVTQDMLTHLLAPSVSRTAEAPVKICSDERMSDDENRWYLFTDAWHNGNLLDFVLGEPISATLRALPYAERLAAVPPHLRPALLEDQINATFPPTYLVHGTLDHIVLQGESEKTYRRLRELGVPAVLDIVPDADHGLITRTVPPLPAPGADEAQERGMDFIEGLLRK</sequence>
<feature type="domain" description="Alpha/beta hydrolase fold-3" evidence="3">
    <location>
        <begin position="35"/>
        <end position="178"/>
    </location>
</feature>
<dbReference type="InParanoid" id="S8F9T3"/>
<evidence type="ECO:0000259" key="2">
    <source>
        <dbReference type="Pfam" id="PF00326"/>
    </source>
</evidence>
<evidence type="ECO:0000259" key="3">
    <source>
        <dbReference type="Pfam" id="PF07859"/>
    </source>
</evidence>
<proteinExistence type="predicted"/>
<dbReference type="InterPro" id="IPR013094">
    <property type="entry name" value="AB_hydrolase_3"/>
</dbReference>
<evidence type="ECO:0000313" key="5">
    <source>
        <dbReference type="Proteomes" id="UP000015241"/>
    </source>
</evidence>
<reference evidence="4 5" key="1">
    <citation type="journal article" date="2012" name="Science">
        <title>The Paleozoic origin of enzymatic lignin decomposition reconstructed from 31 fungal genomes.</title>
        <authorList>
            <person name="Floudas D."/>
            <person name="Binder M."/>
            <person name="Riley R."/>
            <person name="Barry K."/>
            <person name="Blanchette R.A."/>
            <person name="Henrissat B."/>
            <person name="Martinez A.T."/>
            <person name="Otillar R."/>
            <person name="Spatafora J.W."/>
            <person name="Yadav J.S."/>
            <person name="Aerts A."/>
            <person name="Benoit I."/>
            <person name="Boyd A."/>
            <person name="Carlson A."/>
            <person name="Copeland A."/>
            <person name="Coutinho P.M."/>
            <person name="de Vries R.P."/>
            <person name="Ferreira P."/>
            <person name="Findley K."/>
            <person name="Foster B."/>
            <person name="Gaskell J."/>
            <person name="Glotzer D."/>
            <person name="Gorecki P."/>
            <person name="Heitman J."/>
            <person name="Hesse C."/>
            <person name="Hori C."/>
            <person name="Igarashi K."/>
            <person name="Jurgens J.A."/>
            <person name="Kallen N."/>
            <person name="Kersten P."/>
            <person name="Kohler A."/>
            <person name="Kuees U."/>
            <person name="Kumar T.K.A."/>
            <person name="Kuo A."/>
            <person name="LaButti K."/>
            <person name="Larrondo L.F."/>
            <person name="Lindquist E."/>
            <person name="Ling A."/>
            <person name="Lombard V."/>
            <person name="Lucas S."/>
            <person name="Lundell T."/>
            <person name="Martin R."/>
            <person name="McLaughlin D.J."/>
            <person name="Morgenstern I."/>
            <person name="Morin E."/>
            <person name="Murat C."/>
            <person name="Nagy L.G."/>
            <person name="Nolan M."/>
            <person name="Ohm R.A."/>
            <person name="Patyshakuliyeva A."/>
            <person name="Rokas A."/>
            <person name="Ruiz-Duenas F.J."/>
            <person name="Sabat G."/>
            <person name="Salamov A."/>
            <person name="Samejima M."/>
            <person name="Schmutz J."/>
            <person name="Slot J.C."/>
            <person name="St John F."/>
            <person name="Stenlid J."/>
            <person name="Sun H."/>
            <person name="Sun S."/>
            <person name="Syed K."/>
            <person name="Tsang A."/>
            <person name="Wiebenga A."/>
            <person name="Young D."/>
            <person name="Pisabarro A."/>
            <person name="Eastwood D.C."/>
            <person name="Martin F."/>
            <person name="Cullen D."/>
            <person name="Grigoriev I.V."/>
            <person name="Hibbett D.S."/>
        </authorList>
    </citation>
    <scope>NUCLEOTIDE SEQUENCE</scope>
    <source>
        <strain evidence="5">FP-58527</strain>
    </source>
</reference>
<dbReference type="SUPFAM" id="SSF53474">
    <property type="entry name" value="alpha/beta-Hydrolases"/>
    <property type="match status" value="1"/>
</dbReference>
<evidence type="ECO:0000313" key="4">
    <source>
        <dbReference type="EMBL" id="EPS98365.1"/>
    </source>
</evidence>
<dbReference type="Pfam" id="PF07859">
    <property type="entry name" value="Abhydrolase_3"/>
    <property type="match status" value="1"/>
</dbReference>
<dbReference type="STRING" id="743788.S8F9T3"/>
<dbReference type="GO" id="GO:0016787">
    <property type="term" value="F:hydrolase activity"/>
    <property type="evidence" value="ECO:0007669"/>
    <property type="project" value="UniProtKB-KW"/>
</dbReference>